<dbReference type="Pfam" id="PF10267">
    <property type="entry name" value="Tmemb_cc2"/>
    <property type="match status" value="1"/>
</dbReference>
<dbReference type="RefSeq" id="XP_008205284.1">
    <property type="nucleotide sequence ID" value="XM_008207062.3"/>
</dbReference>
<keyword evidence="5 7" id="KW-0175">Coiled coil</keyword>
<evidence type="ECO:0000256" key="7">
    <source>
        <dbReference type="SAM" id="Coils"/>
    </source>
</evidence>
<dbReference type="RefSeq" id="XP_001603731.2">
    <property type="nucleotide sequence ID" value="XM_001603681.6"/>
</dbReference>
<dbReference type="FunCoup" id="A0A7M7G4S3">
    <property type="interactions" value="847"/>
</dbReference>
<dbReference type="OrthoDB" id="1323at2759"/>
<evidence type="ECO:0000256" key="3">
    <source>
        <dbReference type="ARBA" id="ARBA00022692"/>
    </source>
</evidence>
<organism evidence="10 11">
    <name type="scientific">Nasonia vitripennis</name>
    <name type="common">Parasitic wasp</name>
    <dbReference type="NCBI Taxonomy" id="7425"/>
    <lineage>
        <taxon>Eukaryota</taxon>
        <taxon>Metazoa</taxon>
        <taxon>Ecdysozoa</taxon>
        <taxon>Arthropoda</taxon>
        <taxon>Hexapoda</taxon>
        <taxon>Insecta</taxon>
        <taxon>Pterygota</taxon>
        <taxon>Neoptera</taxon>
        <taxon>Endopterygota</taxon>
        <taxon>Hymenoptera</taxon>
        <taxon>Apocrita</taxon>
        <taxon>Proctotrupomorpha</taxon>
        <taxon>Chalcidoidea</taxon>
        <taxon>Pteromalidae</taxon>
        <taxon>Pteromalinae</taxon>
        <taxon>Nasonia</taxon>
    </lineage>
</organism>
<evidence type="ECO:0000256" key="6">
    <source>
        <dbReference type="ARBA" id="ARBA00023136"/>
    </source>
</evidence>
<proteinExistence type="inferred from homology"/>
<dbReference type="InterPro" id="IPR019394">
    <property type="entry name" value="TEX28/TMCC"/>
</dbReference>
<dbReference type="PANTHER" id="PTHR17613:SF14">
    <property type="entry name" value="DEMENTIN, ISOFORM H"/>
    <property type="match status" value="1"/>
</dbReference>
<dbReference type="InParanoid" id="A0A7M7G4S3"/>
<dbReference type="CTD" id="2039"/>
<dbReference type="PANTHER" id="PTHR17613">
    <property type="entry name" value="CEREBRAL PROTEIN-11-RELATED"/>
    <property type="match status" value="1"/>
</dbReference>
<evidence type="ECO:0008006" key="12">
    <source>
        <dbReference type="Google" id="ProtNLM"/>
    </source>
</evidence>
<dbReference type="Proteomes" id="UP000002358">
    <property type="component" value="Chromosome 3"/>
</dbReference>
<dbReference type="GO" id="GO:0016020">
    <property type="term" value="C:membrane"/>
    <property type="evidence" value="ECO:0007669"/>
    <property type="project" value="UniProtKB-SubCell"/>
</dbReference>
<keyword evidence="6 9" id="KW-0472">Membrane</keyword>
<feature type="region of interest" description="Disordered" evidence="8">
    <location>
        <begin position="317"/>
        <end position="409"/>
    </location>
</feature>
<feature type="compositionally biased region" description="Low complexity" evidence="8">
    <location>
        <begin position="9"/>
        <end position="23"/>
    </location>
</feature>
<dbReference type="EnsemblMetazoa" id="XM_001603681">
    <property type="protein sequence ID" value="XP_001603731"/>
    <property type="gene ID" value="LOC100120049"/>
</dbReference>
<evidence type="ECO:0000256" key="4">
    <source>
        <dbReference type="ARBA" id="ARBA00022989"/>
    </source>
</evidence>
<dbReference type="GeneID" id="100120049"/>
<evidence type="ECO:0000313" key="10">
    <source>
        <dbReference type="EnsemblMetazoa" id="XP_001603731"/>
    </source>
</evidence>
<evidence type="ECO:0000313" key="11">
    <source>
        <dbReference type="Proteomes" id="UP000002358"/>
    </source>
</evidence>
<reference evidence="10" key="1">
    <citation type="submission" date="2021-01" db="UniProtKB">
        <authorList>
            <consortium name="EnsemblMetazoa"/>
        </authorList>
    </citation>
    <scope>IDENTIFICATION</scope>
</reference>
<dbReference type="GO" id="GO:0012505">
    <property type="term" value="C:endomembrane system"/>
    <property type="evidence" value="ECO:0007669"/>
    <property type="project" value="TreeGrafter"/>
</dbReference>
<feature type="region of interest" description="Disordered" evidence="8">
    <location>
        <begin position="1"/>
        <end position="92"/>
    </location>
</feature>
<feature type="transmembrane region" description="Helical" evidence="9">
    <location>
        <begin position="582"/>
        <end position="600"/>
    </location>
</feature>
<accession>A0A7M7G4S3</accession>
<comment type="similarity">
    <text evidence="2">Belongs to the TEX28 family.</text>
</comment>
<name>A0A7M7G4S3_NASVI</name>
<evidence type="ECO:0000256" key="1">
    <source>
        <dbReference type="ARBA" id="ARBA00004370"/>
    </source>
</evidence>
<feature type="coiled-coil region" evidence="7">
    <location>
        <begin position="414"/>
        <end position="497"/>
    </location>
</feature>
<evidence type="ECO:0000256" key="8">
    <source>
        <dbReference type="SAM" id="MobiDB-lite"/>
    </source>
</evidence>
<protein>
    <recommendedName>
        <fullName evidence="12">Transmembrane and coiled-coil domains protein 1</fullName>
    </recommendedName>
</protein>
<dbReference type="AlphaFoldDB" id="A0A7M7G4S3"/>
<evidence type="ECO:0000256" key="5">
    <source>
        <dbReference type="ARBA" id="ARBA00023054"/>
    </source>
</evidence>
<sequence>MASLTVTTSSKNSSRSASPSRANLISSHSHQQQVTGSSDHTSKSRNASASHQHQHQQQHHTTAESSHTVGVTMKSGGGVAARQRSPGALARAAEGIDDSANVSFSTDVEEYAILHPPIEDESLDASYGHHQAGQHSSFMSNGSSELIGDDVDASSGRVRQAIEHIQNKIAKTRELIKTEQTTRDENVNEYLKLAANADKQQRTRIKTVFEKKNQKSSHNILLLQKKLDSYTKKLRNYEMNGAQMAHRQPREVLRDMGQGLKNVGGNIRDGITGFSGSVMSKPREFAHLTRHLIKNKFGSADNINSISHGSTFYVNDTPRATGNNGDSGSVEDESGNKAHHGSATLPGGCSLGSNHSAGETGAATGAAGGTSGQAGIKFPSEEGSECSSVTSESGPGSRGQAHACGHEGGRPCSLKSIFAELQDHRENMDRLREKLDAFKNVQQEVSYLSHALQEERFRSERLEEQINDLTELHQNEVENLKQTITDMEEKVQYQSEDRMRDIHEMLESCQTKIWKMEHQQQQHQQYVTLEGLDNSNARALVVKLINVVLTVLQVILLLVATGAGIMMPFLRTSCTKPHCFMCRVRILTTTFVVLGIVFVLKQWPEVHDVGSHLMRHLKQTLAVK</sequence>
<dbReference type="KEGG" id="nvi:100120049"/>
<evidence type="ECO:0000256" key="9">
    <source>
        <dbReference type="SAM" id="Phobius"/>
    </source>
</evidence>
<feature type="compositionally biased region" description="Polar residues" evidence="8">
    <location>
        <begin position="24"/>
        <end position="50"/>
    </location>
</feature>
<evidence type="ECO:0000256" key="2">
    <source>
        <dbReference type="ARBA" id="ARBA00008108"/>
    </source>
</evidence>
<keyword evidence="11" id="KW-1185">Reference proteome</keyword>
<comment type="subcellular location">
    <subcellularLocation>
        <location evidence="1">Membrane</location>
    </subcellularLocation>
</comment>
<keyword evidence="3 9" id="KW-0812">Transmembrane</keyword>
<keyword evidence="4 9" id="KW-1133">Transmembrane helix</keyword>
<feature type="compositionally biased region" description="Polar residues" evidence="8">
    <location>
        <begin position="385"/>
        <end position="394"/>
    </location>
</feature>
<feature type="compositionally biased region" description="Polar residues" evidence="8">
    <location>
        <begin position="317"/>
        <end position="327"/>
    </location>
</feature>
<feature type="transmembrane region" description="Helical" evidence="9">
    <location>
        <begin position="544"/>
        <end position="570"/>
    </location>
</feature>
<dbReference type="EnsemblMetazoa" id="XM_008207062">
    <property type="protein sequence ID" value="XP_008205284"/>
    <property type="gene ID" value="LOC100120049"/>
</dbReference>
<dbReference type="SMR" id="A0A7M7G4S3"/>